<evidence type="ECO:0000256" key="1">
    <source>
        <dbReference type="SAM" id="MobiDB-lite"/>
    </source>
</evidence>
<dbReference type="AlphaFoldDB" id="A0AAN7QL84"/>
<dbReference type="EMBL" id="JAXIOK010000006">
    <property type="protein sequence ID" value="KAK4768320.1"/>
    <property type="molecule type" value="Genomic_DNA"/>
</dbReference>
<feature type="transmembrane region" description="Helical" evidence="2">
    <location>
        <begin position="169"/>
        <end position="192"/>
    </location>
</feature>
<organism evidence="3 4">
    <name type="scientific">Trapa incisa</name>
    <dbReference type="NCBI Taxonomy" id="236973"/>
    <lineage>
        <taxon>Eukaryota</taxon>
        <taxon>Viridiplantae</taxon>
        <taxon>Streptophyta</taxon>
        <taxon>Embryophyta</taxon>
        <taxon>Tracheophyta</taxon>
        <taxon>Spermatophyta</taxon>
        <taxon>Magnoliopsida</taxon>
        <taxon>eudicotyledons</taxon>
        <taxon>Gunneridae</taxon>
        <taxon>Pentapetalae</taxon>
        <taxon>rosids</taxon>
        <taxon>malvids</taxon>
        <taxon>Myrtales</taxon>
        <taxon>Lythraceae</taxon>
        <taxon>Trapa</taxon>
    </lineage>
</organism>
<keyword evidence="4" id="KW-1185">Reference proteome</keyword>
<evidence type="ECO:0000313" key="3">
    <source>
        <dbReference type="EMBL" id="KAK4768320.1"/>
    </source>
</evidence>
<feature type="transmembrane region" description="Helical" evidence="2">
    <location>
        <begin position="144"/>
        <end position="163"/>
    </location>
</feature>
<feature type="compositionally biased region" description="Acidic residues" evidence="1">
    <location>
        <begin position="226"/>
        <end position="243"/>
    </location>
</feature>
<dbReference type="PANTHER" id="PTHR36381:SF1">
    <property type="entry name" value="ETHYLENE-REGULATED TRANSCRIPT 2 (ERT2)"/>
    <property type="match status" value="1"/>
</dbReference>
<feature type="compositionally biased region" description="Basic residues" evidence="1">
    <location>
        <begin position="55"/>
        <end position="65"/>
    </location>
</feature>
<keyword evidence="2" id="KW-0812">Transmembrane</keyword>
<evidence type="ECO:0008006" key="5">
    <source>
        <dbReference type="Google" id="ProtNLM"/>
    </source>
</evidence>
<name>A0AAN7QL84_9MYRT</name>
<accession>A0AAN7QL84</accession>
<sequence length="321" mass="35132">MTFPWKKKSRTDRISRLVADLQSPPKHGVSLVVETGFPTSLVDLFVKNRDCLKKPSKKSKQKHKFQALEAGSSPAAEDHGNPPALAEAGDRNLEQSVDDAAAITESSLRDAEARVAESQAGCVVDASLVIGGIPRGEGVNAPRANRISLAVLEVFVMVVLAILTKGLVVGITMSALVLLLLEYMGVVIPSFVRDRGSRSHRDVRNSRCKRAAFIFDGTEECYFTEEEEKEEEEEVVGDGDSESDAPLVPTEGFDSDGKIKVSEPTAVADLNEECLGRVVDIEETSTVQDNEHESAKKRPKMLKRIAVSMKMRNQKGREERV</sequence>
<comment type="caution">
    <text evidence="3">The sequence shown here is derived from an EMBL/GenBank/DDBJ whole genome shotgun (WGS) entry which is preliminary data.</text>
</comment>
<evidence type="ECO:0000256" key="2">
    <source>
        <dbReference type="SAM" id="Phobius"/>
    </source>
</evidence>
<reference evidence="3 4" key="1">
    <citation type="journal article" date="2023" name="Hortic Res">
        <title>Pangenome of water caltrop reveals structural variations and asymmetric subgenome divergence after allopolyploidization.</title>
        <authorList>
            <person name="Zhang X."/>
            <person name="Chen Y."/>
            <person name="Wang L."/>
            <person name="Yuan Y."/>
            <person name="Fang M."/>
            <person name="Shi L."/>
            <person name="Lu R."/>
            <person name="Comes H.P."/>
            <person name="Ma Y."/>
            <person name="Chen Y."/>
            <person name="Huang G."/>
            <person name="Zhou Y."/>
            <person name="Zheng Z."/>
            <person name="Qiu Y."/>
        </authorList>
    </citation>
    <scope>NUCLEOTIDE SEQUENCE [LARGE SCALE GENOMIC DNA]</scope>
    <source>
        <tissue evidence="3">Roots</tissue>
    </source>
</reference>
<evidence type="ECO:0000313" key="4">
    <source>
        <dbReference type="Proteomes" id="UP001345219"/>
    </source>
</evidence>
<keyword evidence="2" id="KW-1133">Transmembrane helix</keyword>
<proteinExistence type="predicted"/>
<dbReference type="PANTHER" id="PTHR36381">
    <property type="entry name" value="ETHYLENE-REGULATED TRANSCRIPT 2 (ERT2)"/>
    <property type="match status" value="1"/>
</dbReference>
<feature type="region of interest" description="Disordered" evidence="1">
    <location>
        <begin position="226"/>
        <end position="260"/>
    </location>
</feature>
<feature type="region of interest" description="Disordered" evidence="1">
    <location>
        <begin position="55"/>
        <end position="87"/>
    </location>
</feature>
<dbReference type="Proteomes" id="UP001345219">
    <property type="component" value="Chromosome 3"/>
</dbReference>
<protein>
    <recommendedName>
        <fullName evidence="5">Ethylene-responsive nuclear protein</fullName>
    </recommendedName>
</protein>
<keyword evidence="2" id="KW-0472">Membrane</keyword>
<gene>
    <name evidence="3" type="ORF">SAY87_003461</name>
</gene>